<dbReference type="EMBL" id="BBPI01000069">
    <property type="protein sequence ID" value="GAM01844.1"/>
    <property type="molecule type" value="Genomic_DNA"/>
</dbReference>
<reference evidence="2 3" key="1">
    <citation type="submission" date="2014-11" db="EMBL/GenBank/DDBJ databases">
        <title>Whole genome shotgun sequence of Sphingomonas parapaucimobilis NBRC 15100.</title>
        <authorList>
            <person name="Katano-Makiyama Y."/>
            <person name="Hosoyama A."/>
            <person name="Hashimoto M."/>
            <person name="Hosoyama Y."/>
            <person name="Noguchi M."/>
            <person name="Numata M."/>
            <person name="Tsuchikane K."/>
            <person name="Hirakata S."/>
            <person name="Uohara A."/>
            <person name="Shimodaira J."/>
            <person name="Ohji S."/>
            <person name="Ichikawa N."/>
            <person name="Kimura A."/>
            <person name="Yamazoe A."/>
            <person name="Fujita N."/>
        </authorList>
    </citation>
    <scope>NUCLEOTIDE SEQUENCE [LARGE SCALE GENOMIC DNA]</scope>
    <source>
        <strain evidence="2 3">NBRC 15100</strain>
    </source>
</reference>
<evidence type="ECO:0000259" key="1">
    <source>
        <dbReference type="Pfam" id="PF01548"/>
    </source>
</evidence>
<comment type="caution">
    <text evidence="2">The sequence shown here is derived from an EMBL/GenBank/DDBJ whole genome shotgun (WGS) entry which is preliminary data.</text>
</comment>
<keyword evidence="3" id="KW-1185">Reference proteome</keyword>
<proteinExistence type="predicted"/>
<sequence>MPQAVIGCDHSRAFIDICELPSGRIRQIANTPDTIAAWLDTLDHDVRLVFEATSGCDGDLIAALAARGHPFSRVHPRQAREFARATGMLAKNDRVDVRAVPPDLAEVVRLQKPVTFSSIVEYVAPL</sequence>
<evidence type="ECO:0000313" key="3">
    <source>
        <dbReference type="Proteomes" id="UP000032305"/>
    </source>
</evidence>
<dbReference type="GO" id="GO:0004803">
    <property type="term" value="F:transposase activity"/>
    <property type="evidence" value="ECO:0007669"/>
    <property type="project" value="InterPro"/>
</dbReference>
<organism evidence="2 3">
    <name type="scientific">Sphingomonas parapaucimobilis NBRC 15100</name>
    <dbReference type="NCBI Taxonomy" id="1219049"/>
    <lineage>
        <taxon>Bacteria</taxon>
        <taxon>Pseudomonadati</taxon>
        <taxon>Pseudomonadota</taxon>
        <taxon>Alphaproteobacteria</taxon>
        <taxon>Sphingomonadales</taxon>
        <taxon>Sphingomonadaceae</taxon>
        <taxon>Sphingomonas</taxon>
    </lineage>
</organism>
<dbReference type="GO" id="GO:0006313">
    <property type="term" value="P:DNA transposition"/>
    <property type="evidence" value="ECO:0007669"/>
    <property type="project" value="InterPro"/>
</dbReference>
<dbReference type="RefSeq" id="WP_052811534.1">
    <property type="nucleotide sequence ID" value="NZ_BBPI01000069.1"/>
</dbReference>
<dbReference type="InterPro" id="IPR002525">
    <property type="entry name" value="Transp_IS110-like_N"/>
</dbReference>
<dbReference type="Pfam" id="PF01548">
    <property type="entry name" value="DEDD_Tnp_IS110"/>
    <property type="match status" value="1"/>
</dbReference>
<dbReference type="GO" id="GO:0003677">
    <property type="term" value="F:DNA binding"/>
    <property type="evidence" value="ECO:0007669"/>
    <property type="project" value="InterPro"/>
</dbReference>
<evidence type="ECO:0000313" key="2">
    <source>
        <dbReference type="EMBL" id="GAM01844.1"/>
    </source>
</evidence>
<protein>
    <submittedName>
        <fullName evidence="2">Putative transposase</fullName>
    </submittedName>
</protein>
<dbReference type="AlphaFoldDB" id="A0A0A1WA99"/>
<accession>A0A0A1WA99</accession>
<feature type="domain" description="Transposase IS110-like N-terminal" evidence="1">
    <location>
        <begin position="26"/>
        <end position="98"/>
    </location>
</feature>
<dbReference type="Proteomes" id="UP000032305">
    <property type="component" value="Unassembled WGS sequence"/>
</dbReference>
<dbReference type="OrthoDB" id="8261795at2"/>
<gene>
    <name evidence="2" type="ORF">SP5_069_00880</name>
</gene>
<dbReference type="eggNOG" id="COG3547">
    <property type="taxonomic scope" value="Bacteria"/>
</dbReference>
<name>A0A0A1WA99_9SPHN</name>